<name>A0A8J4FCR3_9CHLO</name>
<comment type="caution">
    <text evidence="1">The sequence shown here is derived from an EMBL/GenBank/DDBJ whole genome shotgun (WGS) entry which is preliminary data.</text>
</comment>
<dbReference type="Proteomes" id="UP000747399">
    <property type="component" value="Unassembled WGS sequence"/>
</dbReference>
<accession>A0A8J4FCR3</accession>
<evidence type="ECO:0000313" key="2">
    <source>
        <dbReference type="Proteomes" id="UP000747399"/>
    </source>
</evidence>
<evidence type="ECO:0000313" key="1">
    <source>
        <dbReference type="EMBL" id="GIL65613.1"/>
    </source>
</evidence>
<dbReference type="EMBL" id="BNCO01000077">
    <property type="protein sequence ID" value="GIL65613.1"/>
    <property type="molecule type" value="Genomic_DNA"/>
</dbReference>
<sequence length="137" mass="14513">MIACLVRRERSRTAFRDTTLNLKPQNVMATSAPLSSSATPSVILVLKSGVHRMFLHSTAMLDLISRCSMAWHWPSGRLCPILILDVFSCPATHAHAAKGLLRVINSAGVSSATQGPGEGRGKDGVVGSNWAAMGSVS</sequence>
<dbReference type="AlphaFoldDB" id="A0A8J4FCR3"/>
<reference evidence="1" key="1">
    <citation type="journal article" date="2021" name="Proc. Natl. Acad. Sci. U.S.A.">
        <title>Three genomes in the algal genus Volvox reveal the fate of a haploid sex-determining region after a transition to homothallism.</title>
        <authorList>
            <person name="Yamamoto K."/>
            <person name="Hamaji T."/>
            <person name="Kawai-Toyooka H."/>
            <person name="Matsuzaki R."/>
            <person name="Takahashi F."/>
            <person name="Nishimura Y."/>
            <person name="Kawachi M."/>
            <person name="Noguchi H."/>
            <person name="Minakuchi Y."/>
            <person name="Umen J.G."/>
            <person name="Toyoda A."/>
            <person name="Nozaki H."/>
        </authorList>
    </citation>
    <scope>NUCLEOTIDE SEQUENCE</scope>
    <source>
        <strain evidence="1">NIES-3780</strain>
    </source>
</reference>
<protein>
    <submittedName>
        <fullName evidence="1">Uncharacterized protein</fullName>
    </submittedName>
</protein>
<proteinExistence type="predicted"/>
<gene>
    <name evidence="1" type="ORF">Vafri_19198</name>
</gene>
<keyword evidence="2" id="KW-1185">Reference proteome</keyword>
<organism evidence="1 2">
    <name type="scientific">Volvox africanus</name>
    <dbReference type="NCBI Taxonomy" id="51714"/>
    <lineage>
        <taxon>Eukaryota</taxon>
        <taxon>Viridiplantae</taxon>
        <taxon>Chlorophyta</taxon>
        <taxon>core chlorophytes</taxon>
        <taxon>Chlorophyceae</taxon>
        <taxon>CS clade</taxon>
        <taxon>Chlamydomonadales</taxon>
        <taxon>Volvocaceae</taxon>
        <taxon>Volvox</taxon>
    </lineage>
</organism>